<keyword evidence="3 13" id="KW-0919">Taste</keyword>
<feature type="transmembrane region" description="Helical" evidence="14">
    <location>
        <begin position="108"/>
        <end position="135"/>
    </location>
</feature>
<reference evidence="15" key="1">
    <citation type="submission" date="2025-08" db="UniProtKB">
        <authorList>
            <consortium name="Ensembl"/>
        </authorList>
    </citation>
    <scope>IDENTIFICATION</scope>
</reference>
<dbReference type="PANTHER" id="PTHR11394">
    <property type="entry name" value="TASTE RECEPTOR TYPE 2"/>
    <property type="match status" value="1"/>
</dbReference>
<dbReference type="PANTHER" id="PTHR11394:SF47">
    <property type="entry name" value="TASTE RECEPTOR TYPE 2 MEMBER 40"/>
    <property type="match status" value="1"/>
</dbReference>
<gene>
    <name evidence="15" type="primary">TAS2R40</name>
</gene>
<keyword evidence="7 13" id="KW-0297">G-protein coupled receptor</keyword>
<feature type="transmembrane region" description="Helical" evidence="14">
    <location>
        <begin position="258"/>
        <end position="281"/>
    </location>
</feature>
<evidence type="ECO:0000256" key="12">
    <source>
        <dbReference type="RuleBase" id="RU004423"/>
    </source>
</evidence>
<evidence type="ECO:0000256" key="11">
    <source>
        <dbReference type="ARBA" id="ARBA00025304"/>
    </source>
</evidence>
<comment type="function">
    <text evidence="11">Gustducin-coupled receptor implicated in the perception of bitter compounds in the oral cavity and the gastrointestinal tract. Signals through PLCB2 and the calcium-regulated cation channel TRPM5.</text>
</comment>
<evidence type="ECO:0000256" key="5">
    <source>
        <dbReference type="ARBA" id="ARBA00022692"/>
    </source>
</evidence>
<dbReference type="AlphaFoldDB" id="A0A8C6FEH6"/>
<evidence type="ECO:0000256" key="6">
    <source>
        <dbReference type="ARBA" id="ARBA00022989"/>
    </source>
</evidence>
<dbReference type="GeneTree" id="ENSGT01150000286961"/>
<dbReference type="Ensembl" id="ENSMMST00000000299.1">
    <property type="protein sequence ID" value="ENSMMSP00000000277.1"/>
    <property type="gene ID" value="ENSMMSG00000000247.1"/>
</dbReference>
<feature type="transmembrane region" description="Helical" evidence="14">
    <location>
        <begin position="208"/>
        <end position="230"/>
    </location>
</feature>
<keyword evidence="4 13" id="KW-0716">Sensory transduction</keyword>
<evidence type="ECO:0000256" key="3">
    <source>
        <dbReference type="ARBA" id="ARBA00022480"/>
    </source>
</evidence>
<evidence type="ECO:0000256" key="2">
    <source>
        <dbReference type="ARBA" id="ARBA00007376"/>
    </source>
</evidence>
<evidence type="ECO:0000256" key="14">
    <source>
        <dbReference type="SAM" id="Phobius"/>
    </source>
</evidence>
<dbReference type="GO" id="GO:0033038">
    <property type="term" value="F:bitter taste receptor activity"/>
    <property type="evidence" value="ECO:0007669"/>
    <property type="project" value="Ensembl"/>
</dbReference>
<dbReference type="Pfam" id="PF05296">
    <property type="entry name" value="TAS2R"/>
    <property type="match status" value="1"/>
</dbReference>
<dbReference type="GO" id="GO:0004930">
    <property type="term" value="F:G protein-coupled receptor activity"/>
    <property type="evidence" value="ECO:0007669"/>
    <property type="project" value="UniProtKB-KW"/>
</dbReference>
<evidence type="ECO:0000313" key="16">
    <source>
        <dbReference type="Proteomes" id="UP000694544"/>
    </source>
</evidence>
<dbReference type="GO" id="GO:0016020">
    <property type="term" value="C:membrane"/>
    <property type="evidence" value="ECO:0007669"/>
    <property type="project" value="UniProtKB-SubCell"/>
</dbReference>
<evidence type="ECO:0000256" key="7">
    <source>
        <dbReference type="ARBA" id="ARBA00023040"/>
    </source>
</evidence>
<evidence type="ECO:0000256" key="9">
    <source>
        <dbReference type="ARBA" id="ARBA00023170"/>
    </source>
</evidence>
<accession>A0A8C6FEH6</accession>
<sequence>GIGACLNLFSNELLKAQDKGVLMKNGDSQFKIVFTLAVSARECIIGIAGNGLITVIHGAEWVRGKRLPVGDCILLILSFSRLLLQIWMMLENTYSLLFWVIYNEQRVYILFKTTVMFLNFSNLWLAAWISIFYCLRIASFTHPWFSVMKRKVMGLVRLPLFFSSCSSFPFSKGIFDVYVNNSVPVPSSSSTEKVYFSETNVGNLVTTLYLGIFIPLIMFMLAATLLIISLKRPTFHMKSNVTGSRDPSMEAHLGAIKAMSYFLIFYILNAAALFLCISSIFAANSSWNILCKIIMAACPAGHSVLLILGNPGLKRAWKRFQHQVHLYL</sequence>
<reference evidence="15" key="2">
    <citation type="submission" date="2025-09" db="UniProtKB">
        <authorList>
            <consortium name="Ensembl"/>
        </authorList>
    </citation>
    <scope>IDENTIFICATION</scope>
</reference>
<comment type="similarity">
    <text evidence="2 12">Belongs to the G-protein coupled receptor T2R family.</text>
</comment>
<keyword evidence="5 13" id="KW-0812">Transmembrane</keyword>
<evidence type="ECO:0000313" key="15">
    <source>
        <dbReference type="Ensembl" id="ENSMMSP00000000277.1"/>
    </source>
</evidence>
<evidence type="ECO:0000256" key="8">
    <source>
        <dbReference type="ARBA" id="ARBA00023136"/>
    </source>
</evidence>
<keyword evidence="6 14" id="KW-1133">Transmembrane helix</keyword>
<comment type="subcellular location">
    <subcellularLocation>
        <location evidence="1 13">Membrane</location>
        <topology evidence="1 13">Multi-pass membrane protein</topology>
    </subcellularLocation>
</comment>
<dbReference type="InterPro" id="IPR007960">
    <property type="entry name" value="TAS2R"/>
</dbReference>
<dbReference type="Gene3D" id="1.20.1070.10">
    <property type="entry name" value="Rhodopsin 7-helix transmembrane proteins"/>
    <property type="match status" value="1"/>
</dbReference>
<name>A0A8C6FEH6_MOSMO</name>
<evidence type="ECO:0000256" key="4">
    <source>
        <dbReference type="ARBA" id="ARBA00022606"/>
    </source>
</evidence>
<keyword evidence="8 13" id="KW-0472">Membrane</keyword>
<dbReference type="Proteomes" id="UP000694544">
    <property type="component" value="Unplaced"/>
</dbReference>
<evidence type="ECO:0000256" key="13">
    <source>
        <dbReference type="RuleBase" id="RU004424"/>
    </source>
</evidence>
<evidence type="ECO:0000256" key="1">
    <source>
        <dbReference type="ARBA" id="ARBA00004141"/>
    </source>
</evidence>
<keyword evidence="10 13" id="KW-0807">Transducer</keyword>
<keyword evidence="16" id="KW-1185">Reference proteome</keyword>
<organism evidence="15 16">
    <name type="scientific">Moschus moschiferus</name>
    <name type="common">Siberian musk deer</name>
    <name type="synonym">Moschus sibiricus</name>
    <dbReference type="NCBI Taxonomy" id="68415"/>
    <lineage>
        <taxon>Eukaryota</taxon>
        <taxon>Metazoa</taxon>
        <taxon>Chordata</taxon>
        <taxon>Craniata</taxon>
        <taxon>Vertebrata</taxon>
        <taxon>Euteleostomi</taxon>
        <taxon>Mammalia</taxon>
        <taxon>Eutheria</taxon>
        <taxon>Laurasiatheria</taxon>
        <taxon>Artiodactyla</taxon>
        <taxon>Ruminantia</taxon>
        <taxon>Pecora</taxon>
        <taxon>Moschidae</taxon>
        <taxon>Moschus</taxon>
    </lineage>
</organism>
<dbReference type="FunFam" id="1.20.1070.10:FF:000055">
    <property type="entry name" value="Taste receptor type 2"/>
    <property type="match status" value="1"/>
</dbReference>
<feature type="transmembrane region" description="Helical" evidence="14">
    <location>
        <begin position="287"/>
        <end position="309"/>
    </location>
</feature>
<dbReference type="SUPFAM" id="SSF81321">
    <property type="entry name" value="Family A G protein-coupled receptor-like"/>
    <property type="match status" value="1"/>
</dbReference>
<protein>
    <recommendedName>
        <fullName evidence="13">Taste receptor type 2</fullName>
    </recommendedName>
</protein>
<evidence type="ECO:0000256" key="10">
    <source>
        <dbReference type="ARBA" id="ARBA00023224"/>
    </source>
</evidence>
<proteinExistence type="inferred from homology"/>
<keyword evidence="9 13" id="KW-0675">Receptor</keyword>